<keyword evidence="1" id="KW-0812">Transmembrane</keyword>
<evidence type="ECO:0000313" key="3">
    <source>
        <dbReference type="Proteomes" id="UP001165341"/>
    </source>
</evidence>
<name>A0AA41UGS1_9MICO</name>
<reference evidence="2" key="1">
    <citation type="submission" date="2022-03" db="EMBL/GenBank/DDBJ databases">
        <title>Cryobacterium sp. nov. strain ZS14-85, isolated from Antarctic soil.</title>
        <authorList>
            <person name="Li J."/>
            <person name="Niu G."/>
        </authorList>
    </citation>
    <scope>NUCLEOTIDE SEQUENCE</scope>
    <source>
        <strain evidence="2">ZS14-85</strain>
    </source>
</reference>
<comment type="caution">
    <text evidence="2">The sequence shown here is derived from an EMBL/GenBank/DDBJ whole genome shotgun (WGS) entry which is preliminary data.</text>
</comment>
<evidence type="ECO:0000313" key="2">
    <source>
        <dbReference type="EMBL" id="MCI4659482.1"/>
    </source>
</evidence>
<feature type="transmembrane region" description="Helical" evidence="1">
    <location>
        <begin position="60"/>
        <end position="82"/>
    </location>
</feature>
<organism evidence="2 3">
    <name type="scientific">Cryobacterium zhongshanensis</name>
    <dbReference type="NCBI Taxonomy" id="2928153"/>
    <lineage>
        <taxon>Bacteria</taxon>
        <taxon>Bacillati</taxon>
        <taxon>Actinomycetota</taxon>
        <taxon>Actinomycetes</taxon>
        <taxon>Micrococcales</taxon>
        <taxon>Microbacteriaceae</taxon>
        <taxon>Cryobacterium</taxon>
    </lineage>
</organism>
<keyword evidence="1" id="KW-0472">Membrane</keyword>
<dbReference type="AlphaFoldDB" id="A0AA41UGS1"/>
<gene>
    <name evidence="2" type="ORF">MQH31_16895</name>
</gene>
<protein>
    <submittedName>
        <fullName evidence="2">Uncharacterized protein</fullName>
    </submittedName>
</protein>
<dbReference type="EMBL" id="JALGAR010000005">
    <property type="protein sequence ID" value="MCI4659482.1"/>
    <property type="molecule type" value="Genomic_DNA"/>
</dbReference>
<keyword evidence="3" id="KW-1185">Reference proteome</keyword>
<accession>A0AA41UGS1</accession>
<sequence length="239" mass="25801">MTQDNDNDNDNEVETDDELVALLSRAARPTTETTTEIRHQLAAMAQTIVDSRGVRPRRKLGLVSMIVAPFLLLGAAGAAYAATNIDWSQMWHNAPQWADWAQAPDATVTYSLPGGGTCEMRFGVVPDSPYPGGPAGVPADPRAEQTAREFLQTPNLLTLVDVAGTITSMRVKDKNWAQAGDGTEVPFGYGTDNYSADVEYNMAVKQAIQVGMEEHFESLGIPESGFGYQSQEQCTGATQ</sequence>
<evidence type="ECO:0000256" key="1">
    <source>
        <dbReference type="SAM" id="Phobius"/>
    </source>
</evidence>
<dbReference type="RefSeq" id="WP_243012972.1">
    <property type="nucleotide sequence ID" value="NZ_JALGAR010000005.1"/>
</dbReference>
<keyword evidence="1" id="KW-1133">Transmembrane helix</keyword>
<proteinExistence type="predicted"/>
<dbReference type="Proteomes" id="UP001165341">
    <property type="component" value="Unassembled WGS sequence"/>
</dbReference>